<evidence type="ECO:0000313" key="1">
    <source>
        <dbReference type="EMBL" id="TRZ12885.1"/>
    </source>
</evidence>
<name>A0A8K1G6N0_9PASS</name>
<dbReference type="AlphaFoldDB" id="A0A8K1G6N0"/>
<reference evidence="1" key="1">
    <citation type="submission" date="2019-04" db="EMBL/GenBank/DDBJ databases">
        <title>Genome assembly of Zosterops borbonicus 15179.</title>
        <authorList>
            <person name="Leroy T."/>
            <person name="Anselmetti Y."/>
            <person name="Tilak M.-K."/>
            <person name="Nabholz B."/>
        </authorList>
    </citation>
    <scope>NUCLEOTIDE SEQUENCE</scope>
    <source>
        <strain evidence="1">HGM_15179</strain>
        <tissue evidence="1">Muscle</tissue>
    </source>
</reference>
<sequence>MNYFAQERYHVYSDKPEAYGTLQCSFCKTMLNINQEEDAEMMNQSSKASSLPHLGSNRVDQVVSDYSEVKQDIKTIKKIVIRNHYIISDAVESALDLLVTTISYLIGDIKGGGSLGHRDHVLLEHAVLRDMNQEKAPEVLHPAQEGHADSLEQVQRKTTKLIRGMVQFSYEEKLKELG</sequence>
<protein>
    <submittedName>
        <fullName evidence="1">Uncharacterized protein</fullName>
    </submittedName>
</protein>
<evidence type="ECO:0000313" key="2">
    <source>
        <dbReference type="Proteomes" id="UP000796761"/>
    </source>
</evidence>
<dbReference type="EMBL" id="SWJQ01000558">
    <property type="protein sequence ID" value="TRZ12885.1"/>
    <property type="molecule type" value="Genomic_DNA"/>
</dbReference>
<keyword evidence="2" id="KW-1185">Reference proteome</keyword>
<comment type="caution">
    <text evidence="1">The sequence shown here is derived from an EMBL/GenBank/DDBJ whole genome shotgun (WGS) entry which is preliminary data.</text>
</comment>
<dbReference type="Proteomes" id="UP000796761">
    <property type="component" value="Unassembled WGS sequence"/>
</dbReference>
<gene>
    <name evidence="1" type="ORF">HGM15179_014221</name>
</gene>
<dbReference type="OrthoDB" id="9387002at2759"/>
<accession>A0A8K1G6N0</accession>
<organism evidence="1 2">
    <name type="scientific">Zosterops borbonicus</name>
    <dbReference type="NCBI Taxonomy" id="364589"/>
    <lineage>
        <taxon>Eukaryota</taxon>
        <taxon>Metazoa</taxon>
        <taxon>Chordata</taxon>
        <taxon>Craniata</taxon>
        <taxon>Vertebrata</taxon>
        <taxon>Euteleostomi</taxon>
        <taxon>Archelosauria</taxon>
        <taxon>Archosauria</taxon>
        <taxon>Dinosauria</taxon>
        <taxon>Saurischia</taxon>
        <taxon>Theropoda</taxon>
        <taxon>Coelurosauria</taxon>
        <taxon>Aves</taxon>
        <taxon>Neognathae</taxon>
        <taxon>Neoaves</taxon>
        <taxon>Telluraves</taxon>
        <taxon>Australaves</taxon>
        <taxon>Passeriformes</taxon>
        <taxon>Sylvioidea</taxon>
        <taxon>Zosteropidae</taxon>
        <taxon>Zosterops</taxon>
    </lineage>
</organism>
<proteinExistence type="predicted"/>